<proteinExistence type="predicted"/>
<dbReference type="InParanoid" id="M7XJI4"/>
<accession>M7XJI4</accession>
<dbReference type="EMBL" id="AMZY02000003">
    <property type="protein sequence ID" value="EMS34969.1"/>
    <property type="molecule type" value="Genomic_DNA"/>
</dbReference>
<protein>
    <submittedName>
        <fullName evidence="1">Uncharacterized protein</fullName>
    </submittedName>
</protein>
<dbReference type="STRING" id="1239962.C943_02860"/>
<reference evidence="1" key="1">
    <citation type="submission" date="2013-01" db="EMBL/GenBank/DDBJ databases">
        <title>Genome assembly of Mariniradius saccharolyticus AK6.</title>
        <authorList>
            <person name="Vaidya B."/>
            <person name="Khatri I."/>
            <person name="Tanuku N.R.S."/>
            <person name="Subramanian S."/>
            <person name="Pinnaka A."/>
        </authorList>
    </citation>
    <scope>NUCLEOTIDE SEQUENCE [LARGE SCALE GENOMIC DNA]</scope>
    <source>
        <strain evidence="1">AK6</strain>
    </source>
</reference>
<dbReference type="AlphaFoldDB" id="M7XJI4"/>
<keyword evidence="2" id="KW-1185">Reference proteome</keyword>
<evidence type="ECO:0000313" key="2">
    <source>
        <dbReference type="Proteomes" id="UP000010953"/>
    </source>
</evidence>
<sequence>MVEQLGATTFILNQPFNSKNIKRIKQKINIPIISSVSIKNCSFRDRVNVGPAAIT</sequence>
<evidence type="ECO:0000313" key="1">
    <source>
        <dbReference type="EMBL" id="EMS34969.1"/>
    </source>
</evidence>
<gene>
    <name evidence="1" type="ORF">C943_02860</name>
</gene>
<dbReference type="Proteomes" id="UP000010953">
    <property type="component" value="Unassembled WGS sequence"/>
</dbReference>
<organism evidence="1 2">
    <name type="scientific">Mariniradius saccharolyticus AK6</name>
    <dbReference type="NCBI Taxonomy" id="1239962"/>
    <lineage>
        <taxon>Bacteria</taxon>
        <taxon>Pseudomonadati</taxon>
        <taxon>Bacteroidota</taxon>
        <taxon>Cytophagia</taxon>
        <taxon>Cytophagales</taxon>
        <taxon>Cyclobacteriaceae</taxon>
        <taxon>Mariniradius</taxon>
    </lineage>
</organism>
<name>M7XJI4_9BACT</name>
<comment type="caution">
    <text evidence="1">The sequence shown here is derived from an EMBL/GenBank/DDBJ whole genome shotgun (WGS) entry which is preliminary data.</text>
</comment>